<keyword evidence="2" id="KW-1185">Reference proteome</keyword>
<organism evidence="1 2">
    <name type="scientific">Trichomonas vaginalis (strain ATCC PRA-98 / G3)</name>
    <dbReference type="NCBI Taxonomy" id="412133"/>
    <lineage>
        <taxon>Eukaryota</taxon>
        <taxon>Metamonada</taxon>
        <taxon>Parabasalia</taxon>
        <taxon>Trichomonadida</taxon>
        <taxon>Trichomonadidae</taxon>
        <taxon>Trichomonas</taxon>
    </lineage>
</organism>
<reference evidence="1" key="2">
    <citation type="journal article" date="2007" name="Science">
        <title>Draft genome sequence of the sexually transmitted pathogen Trichomonas vaginalis.</title>
        <authorList>
            <person name="Carlton J.M."/>
            <person name="Hirt R.P."/>
            <person name="Silva J.C."/>
            <person name="Delcher A.L."/>
            <person name="Schatz M."/>
            <person name="Zhao Q."/>
            <person name="Wortman J.R."/>
            <person name="Bidwell S.L."/>
            <person name="Alsmark U.C.M."/>
            <person name="Besteiro S."/>
            <person name="Sicheritz-Ponten T."/>
            <person name="Noel C.J."/>
            <person name="Dacks J.B."/>
            <person name="Foster P.G."/>
            <person name="Simillion C."/>
            <person name="Van de Peer Y."/>
            <person name="Miranda-Saavedra D."/>
            <person name="Barton G.J."/>
            <person name="Westrop G.D."/>
            <person name="Mueller S."/>
            <person name="Dessi D."/>
            <person name="Fiori P.L."/>
            <person name="Ren Q."/>
            <person name="Paulsen I."/>
            <person name="Zhang H."/>
            <person name="Bastida-Corcuera F.D."/>
            <person name="Simoes-Barbosa A."/>
            <person name="Brown M.T."/>
            <person name="Hayes R.D."/>
            <person name="Mukherjee M."/>
            <person name="Okumura C.Y."/>
            <person name="Schneider R."/>
            <person name="Smith A.J."/>
            <person name="Vanacova S."/>
            <person name="Villalvazo M."/>
            <person name="Haas B.J."/>
            <person name="Pertea M."/>
            <person name="Feldblyum T.V."/>
            <person name="Utterback T.R."/>
            <person name="Shu C.L."/>
            <person name="Osoegawa K."/>
            <person name="de Jong P.J."/>
            <person name="Hrdy I."/>
            <person name="Horvathova L."/>
            <person name="Zubacova Z."/>
            <person name="Dolezal P."/>
            <person name="Malik S.B."/>
            <person name="Logsdon J.M. Jr."/>
            <person name="Henze K."/>
            <person name="Gupta A."/>
            <person name="Wang C.C."/>
            <person name="Dunne R.L."/>
            <person name="Upcroft J.A."/>
            <person name="Upcroft P."/>
            <person name="White O."/>
            <person name="Salzberg S.L."/>
            <person name="Tang P."/>
            <person name="Chiu C.-H."/>
            <person name="Lee Y.-S."/>
            <person name="Embley T.M."/>
            <person name="Coombs G.H."/>
            <person name="Mottram J.C."/>
            <person name="Tachezy J."/>
            <person name="Fraser-Liggett C.M."/>
            <person name="Johnson P.J."/>
        </authorList>
    </citation>
    <scope>NUCLEOTIDE SEQUENCE [LARGE SCALE GENOMIC DNA]</scope>
    <source>
        <strain evidence="1">G3</strain>
    </source>
</reference>
<dbReference type="AlphaFoldDB" id="A2D8X3"/>
<dbReference type="InterPro" id="IPR011050">
    <property type="entry name" value="Pectin_lyase_fold/virulence"/>
</dbReference>
<evidence type="ECO:0008006" key="3">
    <source>
        <dbReference type="Google" id="ProtNLM"/>
    </source>
</evidence>
<dbReference type="EMBL" id="DS113180">
    <property type="protein sequence ID" value="EAY22999.1"/>
    <property type="molecule type" value="Genomic_DNA"/>
</dbReference>
<gene>
    <name evidence="1" type="ORF">TVAG_182350</name>
</gene>
<dbReference type="Gene3D" id="2.160.20.10">
    <property type="entry name" value="Single-stranded right-handed beta-helix, Pectin lyase-like"/>
    <property type="match status" value="1"/>
</dbReference>
<dbReference type="Proteomes" id="UP000001542">
    <property type="component" value="Unassembled WGS sequence"/>
</dbReference>
<dbReference type="RefSeq" id="XP_001583985.1">
    <property type="nucleotide sequence ID" value="XM_001583935.1"/>
</dbReference>
<dbReference type="VEuPathDB" id="TrichDB:TVAG_182350"/>
<name>A2D8X3_TRIV3</name>
<sequence length="177" mass="19966">MFEKQKTIGEGCDYATLEEAFEKAPAGTHLLIKPGEYHFDHELVFNKSFALQTDDDEKLATLIAPSIKFNMEPSCFAVFSRVNFDGYCQFLNGCTASFEVCDFTSKKTDENAIITVNNSAPTFRFCKFHDFPKYGIDYVEGRGGICTDCEFVNIGCEGDPIKITLPSRPFHEHNKKL</sequence>
<accession>A2D8X3</accession>
<dbReference type="SUPFAM" id="SSF51126">
    <property type="entry name" value="Pectin lyase-like"/>
    <property type="match status" value="1"/>
</dbReference>
<proteinExistence type="predicted"/>
<evidence type="ECO:0000313" key="2">
    <source>
        <dbReference type="Proteomes" id="UP000001542"/>
    </source>
</evidence>
<dbReference type="InterPro" id="IPR012334">
    <property type="entry name" value="Pectin_lyas_fold"/>
</dbReference>
<dbReference type="KEGG" id="tva:5468556"/>
<evidence type="ECO:0000313" key="1">
    <source>
        <dbReference type="EMBL" id="EAY22999.1"/>
    </source>
</evidence>
<protein>
    <recommendedName>
        <fullName evidence="3">Right handed beta helix domain-containing protein</fullName>
    </recommendedName>
</protein>
<reference evidence="1" key="1">
    <citation type="submission" date="2006-10" db="EMBL/GenBank/DDBJ databases">
        <authorList>
            <person name="Amadeo P."/>
            <person name="Zhao Q."/>
            <person name="Wortman J."/>
            <person name="Fraser-Liggett C."/>
            <person name="Carlton J."/>
        </authorList>
    </citation>
    <scope>NUCLEOTIDE SEQUENCE</scope>
    <source>
        <strain evidence="1">G3</strain>
    </source>
</reference>
<dbReference type="InParanoid" id="A2D8X3"/>
<dbReference type="VEuPathDB" id="TrichDB:TVAGG3_0528610"/>